<feature type="region of interest" description="Disordered" evidence="5">
    <location>
        <begin position="634"/>
        <end position="703"/>
    </location>
</feature>
<dbReference type="PROSITE" id="PS50865">
    <property type="entry name" value="ZF_MYND_2"/>
    <property type="match status" value="1"/>
</dbReference>
<feature type="domain" description="MYND-type" evidence="6">
    <location>
        <begin position="375"/>
        <end position="428"/>
    </location>
</feature>
<dbReference type="InterPro" id="IPR002893">
    <property type="entry name" value="Znf_MYND"/>
</dbReference>
<dbReference type="InterPro" id="IPR029063">
    <property type="entry name" value="SAM-dependent_MTases_sf"/>
</dbReference>
<keyword evidence="2 4" id="KW-0863">Zinc-finger</keyword>
<organism evidence="7 8">
    <name type="scientific">Ephemerocybe angulata</name>
    <dbReference type="NCBI Taxonomy" id="980116"/>
    <lineage>
        <taxon>Eukaryota</taxon>
        <taxon>Fungi</taxon>
        <taxon>Dikarya</taxon>
        <taxon>Basidiomycota</taxon>
        <taxon>Agaricomycotina</taxon>
        <taxon>Agaricomycetes</taxon>
        <taxon>Agaricomycetidae</taxon>
        <taxon>Agaricales</taxon>
        <taxon>Agaricineae</taxon>
        <taxon>Psathyrellaceae</taxon>
        <taxon>Ephemerocybe</taxon>
    </lineage>
</organism>
<dbReference type="AlphaFoldDB" id="A0A8H5BTV1"/>
<feature type="compositionally biased region" description="Polar residues" evidence="5">
    <location>
        <begin position="642"/>
        <end position="655"/>
    </location>
</feature>
<evidence type="ECO:0000256" key="5">
    <source>
        <dbReference type="SAM" id="MobiDB-lite"/>
    </source>
</evidence>
<comment type="caution">
    <text evidence="7">The sequence shown here is derived from an EMBL/GenBank/DDBJ whole genome shotgun (WGS) entry which is preliminary data.</text>
</comment>
<evidence type="ECO:0000313" key="7">
    <source>
        <dbReference type="EMBL" id="KAF5328966.1"/>
    </source>
</evidence>
<dbReference type="SUPFAM" id="SSF53335">
    <property type="entry name" value="S-adenosyl-L-methionine-dependent methyltransferases"/>
    <property type="match status" value="1"/>
</dbReference>
<accession>A0A8H5BTV1</accession>
<evidence type="ECO:0000313" key="8">
    <source>
        <dbReference type="Proteomes" id="UP000541558"/>
    </source>
</evidence>
<keyword evidence="1" id="KW-0479">Metal-binding</keyword>
<dbReference type="Gene3D" id="3.40.50.150">
    <property type="entry name" value="Vaccinia Virus protein VP39"/>
    <property type="match status" value="1"/>
</dbReference>
<dbReference type="GO" id="GO:0008270">
    <property type="term" value="F:zinc ion binding"/>
    <property type="evidence" value="ECO:0007669"/>
    <property type="project" value="UniProtKB-KW"/>
</dbReference>
<dbReference type="SUPFAM" id="SSF144232">
    <property type="entry name" value="HIT/MYND zinc finger-like"/>
    <property type="match status" value="1"/>
</dbReference>
<keyword evidence="3" id="KW-0862">Zinc</keyword>
<evidence type="ECO:0000256" key="2">
    <source>
        <dbReference type="ARBA" id="ARBA00022771"/>
    </source>
</evidence>
<dbReference type="Proteomes" id="UP000541558">
    <property type="component" value="Unassembled WGS sequence"/>
</dbReference>
<dbReference type="OrthoDB" id="2013972at2759"/>
<keyword evidence="8" id="KW-1185">Reference proteome</keyword>
<evidence type="ECO:0000259" key="6">
    <source>
        <dbReference type="PROSITE" id="PS50865"/>
    </source>
</evidence>
<proteinExistence type="predicted"/>
<gene>
    <name evidence="7" type="ORF">D9611_013509</name>
</gene>
<reference evidence="7 8" key="1">
    <citation type="journal article" date="2020" name="ISME J.">
        <title>Uncovering the hidden diversity of litter-decomposition mechanisms in mushroom-forming fungi.</title>
        <authorList>
            <person name="Floudas D."/>
            <person name="Bentzer J."/>
            <person name="Ahren D."/>
            <person name="Johansson T."/>
            <person name="Persson P."/>
            <person name="Tunlid A."/>
        </authorList>
    </citation>
    <scope>NUCLEOTIDE SEQUENCE [LARGE SCALE GENOMIC DNA]</scope>
    <source>
        <strain evidence="7 8">CBS 175.51</strain>
    </source>
</reference>
<evidence type="ECO:0000256" key="1">
    <source>
        <dbReference type="ARBA" id="ARBA00022723"/>
    </source>
</evidence>
<dbReference type="CDD" id="cd02440">
    <property type="entry name" value="AdoMet_MTases"/>
    <property type="match status" value="1"/>
</dbReference>
<dbReference type="Gene3D" id="6.10.140.2220">
    <property type="match status" value="1"/>
</dbReference>
<sequence length="968" mass="105758">MPAQVTPFVGAGENSTVSPLSALGQALETLTTTTPHFYNLRIISNQLKTIVDVCAEVQSGERSHDLTSKASSMIMPHMRIVLEGVEQLLIARTSLSTPLTALATSTLTSILPLCDASTISNDHGPSSLRLKTAFAVLQCWNNQASVDVAQVRLMGVYLEQPGTSSTIAEVLQDRDLLQDLTIDSVARQLVQIPLRITEGLTLNAAGEEILITFGLLKALTRNAGAWASIRRFRAVSLLFKALSHLLASNHVGDGTVVLATSRLAHETLQWLKARSPAISKMLAQAVEGGVLSIISTTFGSSAGLPGTVGYDFAFNDLALVALHTCYPALLKPLKHALSPPSISRDNSGERVRGLWKIVEASLARSLEHYERGTAATTCDNLTHKEATRHSNDSGTQAIAHKTCSNCHTVVYCSKLCQEADWSLHRDECETAKNVYMEPIYRGHAHAFTTYWQHLWVYSLRIGANRPGPVLPKKPMNGSMVIPGSCAMSLPVSILSTHSPSLFLTASPSLPPHRPPHIEILSELERPLARRAPYLQLKSIGSLHLSPHRPPHVATLSELERPLARQTSYLQRKSIGSLDTILLLPPHCPPHLAPPQSWSGLWLVEPSLRRKSIGHGVSTLPSIFYHIAHSPTARRNPLGAGATSCSTNPISPAQINRESRHHPPGIPGQFDQVSHETTTYDDPLGREDFEDAKEPSQPGPNQLQSYSNLVCTAMMNGKAEAKNVLHLGCGTVEWVKAVAQDFPRCQAVALDVAPGNERLVNDLPSNVRLEIDNLDYGLQHFFDAFDVVSIRLASLRVRGYQRLLEHASRALRSNGILDVWECDLFAYNQDHEPITANNIDPLGTYPWWATFLAYIRQAVDVLGGSVKAASTMGDWITGCRGLGNVRRMQIWVPVALGDSQVGHGDANTCQIMKDHLAAIFDLSKPLLLGNGLPISLYNMLVENVQEELQSSDRLQYARVYSVQATKCSI</sequence>
<dbReference type="Pfam" id="PF01753">
    <property type="entry name" value="zf-MYND"/>
    <property type="match status" value="1"/>
</dbReference>
<evidence type="ECO:0000256" key="3">
    <source>
        <dbReference type="ARBA" id="ARBA00022833"/>
    </source>
</evidence>
<evidence type="ECO:0000256" key="4">
    <source>
        <dbReference type="PROSITE-ProRule" id="PRU00134"/>
    </source>
</evidence>
<protein>
    <recommendedName>
        <fullName evidence="6">MYND-type domain-containing protein</fullName>
    </recommendedName>
</protein>
<dbReference type="EMBL" id="JAACJK010000124">
    <property type="protein sequence ID" value="KAF5328966.1"/>
    <property type="molecule type" value="Genomic_DNA"/>
</dbReference>
<name>A0A8H5BTV1_9AGAR</name>